<name>A0A938B2B5_UNCTE</name>
<keyword evidence="1 2" id="KW-0808">Transferase</keyword>
<proteinExistence type="predicted"/>
<reference evidence="2" key="1">
    <citation type="submission" date="2019-03" db="EMBL/GenBank/DDBJ databases">
        <title>Lake Tanganyika Metagenome-Assembled Genomes (MAGs).</title>
        <authorList>
            <person name="Tran P."/>
        </authorList>
    </citation>
    <scope>NUCLEOTIDE SEQUENCE</scope>
    <source>
        <strain evidence="2">K_DeepCast_65m_m2_066</strain>
    </source>
</reference>
<dbReference type="Pfam" id="PF02515">
    <property type="entry name" value="CoA_transf_3"/>
    <property type="match status" value="1"/>
</dbReference>
<dbReference type="AlphaFoldDB" id="A0A938B2B5"/>
<dbReference type="Proteomes" id="UP000712673">
    <property type="component" value="Unassembled WGS sequence"/>
</dbReference>
<sequence length="389" mass="41633">MHLQGLRVVDLTRILSGPFCALLLADMGADVIKVEPPGGDPLRAQGVIVEGLSWYFAAFNRNKRSVVLNVRSAAAQEALRRLIATADVVVENFRPGVMAELGLDWPQLCALRPGIIHTSVTGFGERGPYADRPAFDFIAQAMSGFMSCNGTPDTGPIRSGAPISDLIAGLYAALGTVAALYRRTQTGRGEQVGVAMVDGMLSLGAFLNTNFLATEQLPVPTGNDHALVAPYGLFMAQDGEIAIAPSNDGVYIKFVQVLGLDDVLTHPDFRTNDLRVQHRSAINALINARIGQAPKAYWIDTLNAAGVPCGVVMNLAEVCADPQILSQEMVLAIPHPGHGTVQMTGFPMKFREAPCTVRHLVPELGAHTAEVLRTLGYTDEVIQTLDGRS</sequence>
<dbReference type="GO" id="GO:0008410">
    <property type="term" value="F:CoA-transferase activity"/>
    <property type="evidence" value="ECO:0007669"/>
    <property type="project" value="TreeGrafter"/>
</dbReference>
<evidence type="ECO:0000256" key="1">
    <source>
        <dbReference type="ARBA" id="ARBA00022679"/>
    </source>
</evidence>
<dbReference type="InterPro" id="IPR023606">
    <property type="entry name" value="CoA-Trfase_III_dom_1_sf"/>
</dbReference>
<dbReference type="PANTHER" id="PTHR48207">
    <property type="entry name" value="SUCCINATE--HYDROXYMETHYLGLUTARATE COA-TRANSFERASE"/>
    <property type="match status" value="1"/>
</dbReference>
<dbReference type="SUPFAM" id="SSF89796">
    <property type="entry name" value="CoA-transferase family III (CaiB/BaiF)"/>
    <property type="match status" value="1"/>
</dbReference>
<dbReference type="InterPro" id="IPR050483">
    <property type="entry name" value="CoA-transferase_III_domain"/>
</dbReference>
<dbReference type="InterPro" id="IPR003673">
    <property type="entry name" value="CoA-Trfase_fam_III"/>
</dbReference>
<dbReference type="Gene3D" id="3.40.50.10540">
    <property type="entry name" value="Crotonobetainyl-coa:carnitine coa-transferase, domain 1"/>
    <property type="match status" value="1"/>
</dbReference>
<dbReference type="PANTHER" id="PTHR48207:SF3">
    <property type="entry name" value="SUCCINATE--HYDROXYMETHYLGLUTARATE COA-TRANSFERASE"/>
    <property type="match status" value="1"/>
</dbReference>
<gene>
    <name evidence="2" type="ORF">FJZ47_09520</name>
</gene>
<comment type="caution">
    <text evidence="2">The sequence shown here is derived from an EMBL/GenBank/DDBJ whole genome shotgun (WGS) entry which is preliminary data.</text>
</comment>
<protein>
    <submittedName>
        <fullName evidence="2">CoA transferase</fullName>
    </submittedName>
</protein>
<organism evidence="2 3">
    <name type="scientific">Tectimicrobiota bacterium</name>
    <dbReference type="NCBI Taxonomy" id="2528274"/>
    <lineage>
        <taxon>Bacteria</taxon>
        <taxon>Pseudomonadati</taxon>
        <taxon>Nitrospinota/Tectimicrobiota group</taxon>
        <taxon>Candidatus Tectimicrobiota</taxon>
    </lineage>
</organism>
<dbReference type="Gene3D" id="3.30.1540.10">
    <property type="entry name" value="formyl-coa transferase, domain 3"/>
    <property type="match status" value="1"/>
</dbReference>
<dbReference type="InterPro" id="IPR044855">
    <property type="entry name" value="CoA-Trfase_III_dom3_sf"/>
</dbReference>
<evidence type="ECO:0000313" key="2">
    <source>
        <dbReference type="EMBL" id="MBM3224026.1"/>
    </source>
</evidence>
<dbReference type="EMBL" id="VGLS01000245">
    <property type="protein sequence ID" value="MBM3224026.1"/>
    <property type="molecule type" value="Genomic_DNA"/>
</dbReference>
<accession>A0A938B2B5</accession>
<evidence type="ECO:0000313" key="3">
    <source>
        <dbReference type="Proteomes" id="UP000712673"/>
    </source>
</evidence>